<name>A0ABN6XZD9_9MICO</name>
<evidence type="ECO:0000313" key="1">
    <source>
        <dbReference type="EMBL" id="BDZ50229.1"/>
    </source>
</evidence>
<sequence>MSTALPGKNSPAISITLLKAALRLVGGSDLADAIGDVTDLRGVQIESLVSRANEELAHRSAAEFTAVAPADREWAEDVLTRTFSKLASDPRQQIIRESLVGPSAMARLVRDEMSAADQAEARNASADTRAYLAALSESIAFLVSTWYESDPVANRVAVSRVVGQMLGAVRDLPDDVARRMEAAVAVSAPSSPGRAPERIRFDVRSDFTPDATEEDFARLVGRAVVAAVEGRHVEIEVSPRRSIRASRAWMIPCSSRSTAAPFRPSPR</sequence>
<dbReference type="RefSeq" id="WP_286343299.1">
    <property type="nucleotide sequence ID" value="NZ_AP027732.1"/>
</dbReference>
<organism evidence="1 2">
    <name type="scientific">Frondihabitans sucicola</name>
    <dbReference type="NCBI Taxonomy" id="1268041"/>
    <lineage>
        <taxon>Bacteria</taxon>
        <taxon>Bacillati</taxon>
        <taxon>Actinomycetota</taxon>
        <taxon>Actinomycetes</taxon>
        <taxon>Micrococcales</taxon>
        <taxon>Microbacteriaceae</taxon>
        <taxon>Frondihabitans</taxon>
    </lineage>
</organism>
<accession>A0ABN6XZD9</accession>
<keyword evidence="2" id="KW-1185">Reference proteome</keyword>
<protein>
    <recommendedName>
        <fullName evidence="3">DUF222 domain-containing protein</fullName>
    </recommendedName>
</protein>
<dbReference type="Proteomes" id="UP001321486">
    <property type="component" value="Chromosome"/>
</dbReference>
<proteinExistence type="predicted"/>
<dbReference type="EMBL" id="AP027732">
    <property type="protein sequence ID" value="BDZ50229.1"/>
    <property type="molecule type" value="Genomic_DNA"/>
</dbReference>
<evidence type="ECO:0008006" key="3">
    <source>
        <dbReference type="Google" id="ProtNLM"/>
    </source>
</evidence>
<evidence type="ECO:0000313" key="2">
    <source>
        <dbReference type="Proteomes" id="UP001321486"/>
    </source>
</evidence>
<gene>
    <name evidence="1" type="ORF">GCM10025867_24700</name>
</gene>
<reference evidence="2" key="1">
    <citation type="journal article" date="2019" name="Int. J. Syst. Evol. Microbiol.">
        <title>The Global Catalogue of Microorganisms (GCM) 10K type strain sequencing project: providing services to taxonomists for standard genome sequencing and annotation.</title>
        <authorList>
            <consortium name="The Broad Institute Genomics Platform"/>
            <consortium name="The Broad Institute Genome Sequencing Center for Infectious Disease"/>
            <person name="Wu L."/>
            <person name="Ma J."/>
        </authorList>
    </citation>
    <scope>NUCLEOTIDE SEQUENCE [LARGE SCALE GENOMIC DNA]</scope>
    <source>
        <strain evidence="2">NBRC 108728</strain>
    </source>
</reference>